<keyword evidence="12" id="KW-1185">Reference proteome</keyword>
<dbReference type="InterPro" id="IPR000015">
    <property type="entry name" value="Fimb_usher"/>
</dbReference>
<dbReference type="Pfam" id="PF13953">
    <property type="entry name" value="PapC_C"/>
    <property type="match status" value="1"/>
</dbReference>
<gene>
    <name evidence="11" type="primary">mrkC</name>
    <name evidence="11" type="ORF">GCM10017655_01340</name>
</gene>
<dbReference type="PANTHER" id="PTHR30451">
    <property type="entry name" value="OUTER MEMBRANE USHER PROTEIN"/>
    <property type="match status" value="1"/>
</dbReference>
<dbReference type="InterPro" id="IPR025949">
    <property type="entry name" value="PapC-like_C"/>
</dbReference>
<evidence type="ECO:0000256" key="7">
    <source>
        <dbReference type="ARBA" id="ARBA00023136"/>
    </source>
</evidence>
<dbReference type="Gene3D" id="2.60.40.3110">
    <property type="match status" value="1"/>
</dbReference>
<dbReference type="SUPFAM" id="SSF141729">
    <property type="entry name" value="FimD N-terminal domain-like"/>
    <property type="match status" value="1"/>
</dbReference>
<dbReference type="InterPro" id="IPR042186">
    <property type="entry name" value="FimD_plug_dom"/>
</dbReference>
<dbReference type="Pfam" id="PF13954">
    <property type="entry name" value="PapC_N"/>
    <property type="match status" value="1"/>
</dbReference>
<evidence type="ECO:0000256" key="5">
    <source>
        <dbReference type="ARBA" id="ARBA00022692"/>
    </source>
</evidence>
<evidence type="ECO:0000256" key="2">
    <source>
        <dbReference type="ARBA" id="ARBA00008064"/>
    </source>
</evidence>
<keyword evidence="6" id="KW-0732">Signal</keyword>
<reference evidence="11" key="1">
    <citation type="journal article" date="2014" name="Int. J. Syst. Evol. Microbiol.">
        <title>Complete genome sequence of Corynebacterium casei LMG S-19264T (=DSM 44701T), isolated from a smear-ripened cheese.</title>
        <authorList>
            <consortium name="US DOE Joint Genome Institute (JGI-PGF)"/>
            <person name="Walter F."/>
            <person name="Albersmeier A."/>
            <person name="Kalinowski J."/>
            <person name="Ruckert C."/>
        </authorList>
    </citation>
    <scope>NUCLEOTIDE SEQUENCE</scope>
    <source>
        <strain evidence="11">VKM B-2935</strain>
    </source>
</reference>
<dbReference type="Gene3D" id="2.60.40.2070">
    <property type="match status" value="1"/>
</dbReference>
<keyword evidence="7" id="KW-0472">Membrane</keyword>
<proteinExistence type="inferred from homology"/>
<evidence type="ECO:0000259" key="9">
    <source>
        <dbReference type="Pfam" id="PF13953"/>
    </source>
</evidence>
<dbReference type="GO" id="GO:0009297">
    <property type="term" value="P:pilus assembly"/>
    <property type="evidence" value="ECO:0007669"/>
    <property type="project" value="InterPro"/>
</dbReference>
<dbReference type="FunFam" id="2.60.40.3110:FF:000001">
    <property type="entry name" value="Putative fimbrial outer membrane usher"/>
    <property type="match status" value="1"/>
</dbReference>
<evidence type="ECO:0000256" key="3">
    <source>
        <dbReference type="ARBA" id="ARBA00022448"/>
    </source>
</evidence>
<feature type="domain" description="PapC-like C-terminal" evidence="9">
    <location>
        <begin position="767"/>
        <end position="826"/>
    </location>
</feature>
<evidence type="ECO:0000259" key="10">
    <source>
        <dbReference type="Pfam" id="PF13954"/>
    </source>
</evidence>
<dbReference type="Gene3D" id="2.60.40.2610">
    <property type="entry name" value="Outer membrane usher protein FimD, plug domain"/>
    <property type="match status" value="1"/>
</dbReference>
<dbReference type="PANTHER" id="PTHR30451:SF3">
    <property type="entry name" value="OUTER MEMBRANE USHER PROTEIN HTRE-RELATED"/>
    <property type="match status" value="1"/>
</dbReference>
<evidence type="ECO:0000256" key="6">
    <source>
        <dbReference type="ARBA" id="ARBA00022729"/>
    </source>
</evidence>
<keyword evidence="5" id="KW-0812">Transmembrane</keyword>
<evidence type="ECO:0000256" key="4">
    <source>
        <dbReference type="ARBA" id="ARBA00022452"/>
    </source>
</evidence>
<reference evidence="11" key="2">
    <citation type="submission" date="2023-01" db="EMBL/GenBank/DDBJ databases">
        <authorList>
            <person name="Sun Q."/>
            <person name="Evtushenko L."/>
        </authorList>
    </citation>
    <scope>NUCLEOTIDE SEQUENCE</scope>
    <source>
        <strain evidence="11">VKM B-2935</strain>
    </source>
</reference>
<evidence type="ECO:0000256" key="8">
    <source>
        <dbReference type="ARBA" id="ARBA00023237"/>
    </source>
</evidence>
<comment type="subcellular location">
    <subcellularLocation>
        <location evidence="1">Cell outer membrane</location>
        <topology evidence="1">Multi-pass membrane protein</topology>
    </subcellularLocation>
</comment>
<keyword evidence="8" id="KW-0998">Cell outer membrane</keyword>
<dbReference type="GO" id="GO:0015473">
    <property type="term" value="F:fimbrial usher porin activity"/>
    <property type="evidence" value="ECO:0007669"/>
    <property type="project" value="InterPro"/>
</dbReference>
<dbReference type="Proteomes" id="UP001143328">
    <property type="component" value="Unassembled WGS sequence"/>
</dbReference>
<dbReference type="AlphaFoldDB" id="A0A9W6NDW4"/>
<dbReference type="InterPro" id="IPR025885">
    <property type="entry name" value="PapC_N"/>
</dbReference>
<dbReference type="InterPro" id="IPR043142">
    <property type="entry name" value="PapC-like_C_sf"/>
</dbReference>
<evidence type="ECO:0000313" key="12">
    <source>
        <dbReference type="Proteomes" id="UP001143328"/>
    </source>
</evidence>
<feature type="domain" description="PapC N-terminal" evidence="10">
    <location>
        <begin position="31"/>
        <end position="182"/>
    </location>
</feature>
<evidence type="ECO:0000313" key="11">
    <source>
        <dbReference type="EMBL" id="GLK87072.1"/>
    </source>
</evidence>
<organism evidence="11 12">
    <name type="scientific">Pseudomonas turukhanskensis</name>
    <dbReference type="NCBI Taxonomy" id="1806536"/>
    <lineage>
        <taxon>Bacteria</taxon>
        <taxon>Pseudomonadati</taxon>
        <taxon>Pseudomonadota</taxon>
        <taxon>Gammaproteobacteria</taxon>
        <taxon>Pseudomonadales</taxon>
        <taxon>Pseudomonadaceae</taxon>
        <taxon>Pseudomonas</taxon>
    </lineage>
</organism>
<comment type="similarity">
    <text evidence="2">Belongs to the fimbrial export usher family.</text>
</comment>
<keyword evidence="4" id="KW-1134">Transmembrane beta strand</keyword>
<sequence length="850" mass="92275">MLRAAAGAAAQFLVTVLTSVAYGDERTAYLEFDNRMLWGTPSDKESADLSRFSEGNPVPAGTMSVQLFLNGNPRKMLDVYFKPVAGKKSAVACFTPIDIKSAGVALDKLPEDMVRWLQDSESKTTCKPIAEVVPSASAAFDFSEQRLDLTIPQAYLKELPADYIDPEQWERGITAARLNYTLDVFNSKSSGVNSTQGFGHFESGFNTLGWRLRNISSVTSSKHGNTFQAQRTYAQTDIEPIKSTLTLGQSFTDGQLLNSYGLQGAFLATDPRMLPSSLRNYAPVVSGVADSNAKVTIRQNGVVIYERAVPPGPFEIKNLQAVGYGNDLEVTVTEADGSEKKFSVPYSPLVQLLRPGQSKYSASVGEAWSPSFNNYKPLAGQFNYQYGVNNYLTASAGALVSEDYMAVALGSAVSTYIGGLSADYTHSNSRSDSTGAVNGDSLRFVYSTLIAPTKTNITLSSYRYSSQDYWSFNEFLSHENRRDKRSWKDPDFYYFYGAKQKGRFDISLRQRLPGALGNVSLRASTRNYWNREGTDTQYQLSYGNNFKSLSYNLSASRVKNQNNQQYDEFRLNISLPLSFSDYGRTYLSSTAWKHSESGSVGQLQLGGIAGADQQITYGVTTTQTLDNQNRQESYGVSGGYQGSNGYVTAGTSRGNGYQQSSLGVAGSVLAHSDGLTFGQTLGDTVALVEAENGGGARITNASGAKVNGSGYGVVPYLTPYSRNRIELDPEGLSPDLEFKHTSAESIPVDGSIVKIKFETTKESTLFIRATFADGSPLPFGAEVVDATSKNLVGYVGQAGGVVARGVGENSQLEVKLEKNHCVLELKVESESVNKNHPGAINNALGICKFE</sequence>
<name>A0A9W6NDW4_9PSED</name>
<comment type="caution">
    <text evidence="11">The sequence shown here is derived from an EMBL/GenBank/DDBJ whole genome shotgun (WGS) entry which is preliminary data.</text>
</comment>
<accession>A0A9W6NDW4</accession>
<evidence type="ECO:0000256" key="1">
    <source>
        <dbReference type="ARBA" id="ARBA00004571"/>
    </source>
</evidence>
<dbReference type="GO" id="GO:0009279">
    <property type="term" value="C:cell outer membrane"/>
    <property type="evidence" value="ECO:0007669"/>
    <property type="project" value="UniProtKB-SubCell"/>
</dbReference>
<dbReference type="EMBL" id="BSFN01000001">
    <property type="protein sequence ID" value="GLK87072.1"/>
    <property type="molecule type" value="Genomic_DNA"/>
</dbReference>
<dbReference type="InterPro" id="IPR037224">
    <property type="entry name" value="PapC_N_sf"/>
</dbReference>
<dbReference type="Pfam" id="PF00577">
    <property type="entry name" value="Usher"/>
    <property type="match status" value="1"/>
</dbReference>
<protein>
    <submittedName>
        <fullName evidence="11">Outer membrane usher protein</fullName>
    </submittedName>
</protein>
<keyword evidence="3" id="KW-0813">Transport</keyword>
<dbReference type="Gene3D" id="3.10.20.410">
    <property type="match status" value="1"/>
</dbReference>